<keyword evidence="4" id="KW-1185">Reference proteome</keyword>
<accession>A0ABQ1K835</accession>
<gene>
    <name evidence="3" type="primary">yciI</name>
    <name evidence="3" type="ORF">GCM10011352_10640</name>
</gene>
<evidence type="ECO:0000313" key="4">
    <source>
        <dbReference type="Proteomes" id="UP000629025"/>
    </source>
</evidence>
<dbReference type="Pfam" id="PF03795">
    <property type="entry name" value="YCII"/>
    <property type="match status" value="1"/>
</dbReference>
<dbReference type="InterPro" id="IPR005545">
    <property type="entry name" value="YCII"/>
</dbReference>
<dbReference type="EMBL" id="BMIJ01000002">
    <property type="protein sequence ID" value="GGB86615.1"/>
    <property type="molecule type" value="Genomic_DNA"/>
</dbReference>
<evidence type="ECO:0000256" key="1">
    <source>
        <dbReference type="ARBA" id="ARBA00007689"/>
    </source>
</evidence>
<proteinExistence type="inferred from homology"/>
<name>A0ABQ1K835_9GAMM</name>
<evidence type="ECO:0000259" key="2">
    <source>
        <dbReference type="Pfam" id="PF03795"/>
    </source>
</evidence>
<dbReference type="PANTHER" id="PTHR37828">
    <property type="entry name" value="GSR2449 PROTEIN"/>
    <property type="match status" value="1"/>
</dbReference>
<reference evidence="4" key="1">
    <citation type="journal article" date="2019" name="Int. J. Syst. Evol. Microbiol.">
        <title>The Global Catalogue of Microorganisms (GCM) 10K type strain sequencing project: providing services to taxonomists for standard genome sequencing and annotation.</title>
        <authorList>
            <consortium name="The Broad Institute Genomics Platform"/>
            <consortium name="The Broad Institute Genome Sequencing Center for Infectious Disease"/>
            <person name="Wu L."/>
            <person name="Ma J."/>
        </authorList>
    </citation>
    <scope>NUCLEOTIDE SEQUENCE [LARGE SCALE GENOMIC DNA]</scope>
    <source>
        <strain evidence="4">CGMCC 1.15341</strain>
    </source>
</reference>
<dbReference type="Proteomes" id="UP000629025">
    <property type="component" value="Unassembled WGS sequence"/>
</dbReference>
<evidence type="ECO:0000313" key="3">
    <source>
        <dbReference type="EMBL" id="GGB86615.1"/>
    </source>
</evidence>
<comment type="caution">
    <text evidence="3">The sequence shown here is derived from an EMBL/GenBank/DDBJ whole genome shotgun (WGS) entry which is preliminary data.</text>
</comment>
<organism evidence="3 4">
    <name type="scientific">Marinobacterium zhoushanense</name>
    <dbReference type="NCBI Taxonomy" id="1679163"/>
    <lineage>
        <taxon>Bacteria</taxon>
        <taxon>Pseudomonadati</taxon>
        <taxon>Pseudomonadota</taxon>
        <taxon>Gammaproteobacteria</taxon>
        <taxon>Oceanospirillales</taxon>
        <taxon>Oceanospirillaceae</taxon>
        <taxon>Marinobacterium</taxon>
    </lineage>
</organism>
<dbReference type="Gene3D" id="3.30.70.1060">
    <property type="entry name" value="Dimeric alpha+beta barrel"/>
    <property type="match status" value="1"/>
</dbReference>
<protein>
    <recommendedName>
        <fullName evidence="2">YCII-related domain-containing protein</fullName>
    </recommendedName>
</protein>
<dbReference type="SUPFAM" id="SSF54909">
    <property type="entry name" value="Dimeric alpha+beta barrel"/>
    <property type="match status" value="1"/>
</dbReference>
<dbReference type="InterPro" id="IPR011008">
    <property type="entry name" value="Dimeric_a/b-barrel"/>
</dbReference>
<feature type="domain" description="YCII-related" evidence="2">
    <location>
        <begin position="8"/>
        <end position="87"/>
    </location>
</feature>
<sequence>MVKENRVFIVLLTYKCDLSEIDTYLNDHVEYLDRQYAAGVFLASGRKVPRTGGVILARADGRQQLEQILAEDPFSVHNLADYDVIEFVPSKTAKELDFLCQ</sequence>
<dbReference type="PANTHER" id="PTHR37828:SF1">
    <property type="entry name" value="YCII-RELATED DOMAIN-CONTAINING PROTEIN"/>
    <property type="match status" value="1"/>
</dbReference>
<comment type="similarity">
    <text evidence="1">Belongs to the YciI family.</text>
</comment>